<name>A0AAN9QL75_CANGL</name>
<comment type="caution">
    <text evidence="2">The sequence shown here is derived from an EMBL/GenBank/DDBJ whole genome shotgun (WGS) entry which is preliminary data.</text>
</comment>
<dbReference type="Proteomes" id="UP001367508">
    <property type="component" value="Unassembled WGS sequence"/>
</dbReference>
<organism evidence="2 3">
    <name type="scientific">Canavalia gladiata</name>
    <name type="common">Sword bean</name>
    <name type="synonym">Dolichos gladiatus</name>
    <dbReference type="NCBI Taxonomy" id="3824"/>
    <lineage>
        <taxon>Eukaryota</taxon>
        <taxon>Viridiplantae</taxon>
        <taxon>Streptophyta</taxon>
        <taxon>Embryophyta</taxon>
        <taxon>Tracheophyta</taxon>
        <taxon>Spermatophyta</taxon>
        <taxon>Magnoliopsida</taxon>
        <taxon>eudicotyledons</taxon>
        <taxon>Gunneridae</taxon>
        <taxon>Pentapetalae</taxon>
        <taxon>rosids</taxon>
        <taxon>fabids</taxon>
        <taxon>Fabales</taxon>
        <taxon>Fabaceae</taxon>
        <taxon>Papilionoideae</taxon>
        <taxon>50 kb inversion clade</taxon>
        <taxon>NPAAA clade</taxon>
        <taxon>indigoferoid/millettioid clade</taxon>
        <taxon>Phaseoleae</taxon>
        <taxon>Canavalia</taxon>
    </lineage>
</organism>
<dbReference type="AlphaFoldDB" id="A0AAN9QL75"/>
<dbReference type="EMBL" id="JAYMYQ010000004">
    <property type="protein sequence ID" value="KAK7338631.1"/>
    <property type="molecule type" value="Genomic_DNA"/>
</dbReference>
<evidence type="ECO:0000313" key="3">
    <source>
        <dbReference type="Proteomes" id="UP001367508"/>
    </source>
</evidence>
<keyword evidence="3" id="KW-1185">Reference proteome</keyword>
<feature type="region of interest" description="Disordered" evidence="1">
    <location>
        <begin position="60"/>
        <end position="89"/>
    </location>
</feature>
<proteinExistence type="predicted"/>
<sequence length="89" mass="10111">MNGEMDPEYFFWTRFSGLWSTSRCTIPSDVALSIISSEITSEVVLTWRWRCRFKAREQGGNSLATRSECVMASKTPKTEHAREEASSKG</sequence>
<evidence type="ECO:0000313" key="2">
    <source>
        <dbReference type="EMBL" id="KAK7338631.1"/>
    </source>
</evidence>
<reference evidence="2 3" key="1">
    <citation type="submission" date="2024-01" db="EMBL/GenBank/DDBJ databases">
        <title>The genomes of 5 underutilized Papilionoideae crops provide insights into root nodulation and disease resistanc.</title>
        <authorList>
            <person name="Jiang F."/>
        </authorList>
    </citation>
    <scope>NUCLEOTIDE SEQUENCE [LARGE SCALE GENOMIC DNA]</scope>
    <source>
        <strain evidence="2">LVBAO_FW01</strain>
        <tissue evidence="2">Leaves</tissue>
    </source>
</reference>
<protein>
    <submittedName>
        <fullName evidence="2">Uncharacterized protein</fullName>
    </submittedName>
</protein>
<gene>
    <name evidence="2" type="ORF">VNO77_19252</name>
</gene>
<evidence type="ECO:0000256" key="1">
    <source>
        <dbReference type="SAM" id="MobiDB-lite"/>
    </source>
</evidence>
<accession>A0AAN9QL75</accession>
<feature type="compositionally biased region" description="Basic and acidic residues" evidence="1">
    <location>
        <begin position="76"/>
        <end position="89"/>
    </location>
</feature>